<proteinExistence type="predicted"/>
<evidence type="ECO:0000313" key="2">
    <source>
        <dbReference type="Proteomes" id="UP001634394"/>
    </source>
</evidence>
<gene>
    <name evidence="1" type="ORF">ACJMK2_003489</name>
</gene>
<protein>
    <submittedName>
        <fullName evidence="1">Uncharacterized protein</fullName>
    </submittedName>
</protein>
<feature type="non-terminal residue" evidence="1">
    <location>
        <position position="1"/>
    </location>
</feature>
<accession>A0ABD3Y083</accession>
<dbReference type="EMBL" id="JBJQND010000001">
    <property type="protein sequence ID" value="KAL3891226.1"/>
    <property type="molecule type" value="Genomic_DNA"/>
</dbReference>
<evidence type="ECO:0000313" key="1">
    <source>
        <dbReference type="EMBL" id="KAL3891226.1"/>
    </source>
</evidence>
<sequence length="92" mass="10563">RIYSSDSEIDSTYQDCFPLKSNMADSSYPVPNFLRVKHYMKSITITADSNKIPTKKKFLDENLHIQQGHSQNGLIYKSMNKDSITVPLYITT</sequence>
<dbReference type="AlphaFoldDB" id="A0ABD3Y083"/>
<keyword evidence="2" id="KW-1185">Reference proteome</keyword>
<organism evidence="1 2">
    <name type="scientific">Sinanodonta woodiana</name>
    <name type="common">Chinese pond mussel</name>
    <name type="synonym">Anodonta woodiana</name>
    <dbReference type="NCBI Taxonomy" id="1069815"/>
    <lineage>
        <taxon>Eukaryota</taxon>
        <taxon>Metazoa</taxon>
        <taxon>Spiralia</taxon>
        <taxon>Lophotrochozoa</taxon>
        <taxon>Mollusca</taxon>
        <taxon>Bivalvia</taxon>
        <taxon>Autobranchia</taxon>
        <taxon>Heteroconchia</taxon>
        <taxon>Palaeoheterodonta</taxon>
        <taxon>Unionida</taxon>
        <taxon>Unionoidea</taxon>
        <taxon>Unionidae</taxon>
        <taxon>Unioninae</taxon>
        <taxon>Sinanodonta</taxon>
    </lineage>
</organism>
<name>A0ABD3Y083_SINWO</name>
<dbReference type="Proteomes" id="UP001634394">
    <property type="component" value="Unassembled WGS sequence"/>
</dbReference>
<feature type="non-terminal residue" evidence="1">
    <location>
        <position position="92"/>
    </location>
</feature>
<reference evidence="1 2" key="1">
    <citation type="submission" date="2024-11" db="EMBL/GenBank/DDBJ databases">
        <title>Chromosome-level genome assembly of the freshwater bivalve Anodonta woodiana.</title>
        <authorList>
            <person name="Chen X."/>
        </authorList>
    </citation>
    <scope>NUCLEOTIDE SEQUENCE [LARGE SCALE GENOMIC DNA]</scope>
    <source>
        <strain evidence="1">MN2024</strain>
        <tissue evidence="1">Gills</tissue>
    </source>
</reference>
<comment type="caution">
    <text evidence="1">The sequence shown here is derived from an EMBL/GenBank/DDBJ whole genome shotgun (WGS) entry which is preliminary data.</text>
</comment>